<reference evidence="1" key="1">
    <citation type="submission" date="2021-01" db="EMBL/GenBank/DDBJ databases">
        <title>Whole genome shotgun sequence of Virgisporangium aurantiacum NBRC 16421.</title>
        <authorList>
            <person name="Komaki H."/>
            <person name="Tamura T."/>
        </authorList>
    </citation>
    <scope>NUCLEOTIDE SEQUENCE</scope>
    <source>
        <strain evidence="1">NBRC 16421</strain>
    </source>
</reference>
<dbReference type="EMBL" id="BOPG01000033">
    <property type="protein sequence ID" value="GIJ57727.1"/>
    <property type="molecule type" value="Genomic_DNA"/>
</dbReference>
<organism evidence="1 2">
    <name type="scientific">Virgisporangium aurantiacum</name>
    <dbReference type="NCBI Taxonomy" id="175570"/>
    <lineage>
        <taxon>Bacteria</taxon>
        <taxon>Bacillati</taxon>
        <taxon>Actinomycetota</taxon>
        <taxon>Actinomycetes</taxon>
        <taxon>Micromonosporales</taxon>
        <taxon>Micromonosporaceae</taxon>
        <taxon>Virgisporangium</taxon>
    </lineage>
</organism>
<comment type="caution">
    <text evidence="1">The sequence shown here is derived from an EMBL/GenBank/DDBJ whole genome shotgun (WGS) entry which is preliminary data.</text>
</comment>
<dbReference type="Proteomes" id="UP000612585">
    <property type="component" value="Unassembled WGS sequence"/>
</dbReference>
<dbReference type="AlphaFoldDB" id="A0A8J3Z7B6"/>
<evidence type="ECO:0000313" key="2">
    <source>
        <dbReference type="Proteomes" id="UP000612585"/>
    </source>
</evidence>
<proteinExistence type="predicted"/>
<evidence type="ECO:0000313" key="1">
    <source>
        <dbReference type="EMBL" id="GIJ57727.1"/>
    </source>
</evidence>
<sequence length="100" mass="10876">MRARLRDAYLGSHLGRTPVGPLDGEKLKDLGGPANATHSRTLARALYASPDSDPIPGKQTWRLTPVGVSLHTLRCGSDQAETTVWSFCAIADLRFAAWFL</sequence>
<accession>A0A8J3Z7B6</accession>
<gene>
    <name evidence="1" type="ORF">Vau01_052430</name>
</gene>
<keyword evidence="2" id="KW-1185">Reference proteome</keyword>
<name>A0A8J3Z7B6_9ACTN</name>
<protein>
    <submittedName>
        <fullName evidence="1">Uncharacterized protein</fullName>
    </submittedName>
</protein>